<protein>
    <submittedName>
        <fullName evidence="2">Uncharacterized protein</fullName>
    </submittedName>
</protein>
<organism evidence="1 2">
    <name type="scientific">Romanomermis culicivorax</name>
    <name type="common">Nematode worm</name>
    <dbReference type="NCBI Taxonomy" id="13658"/>
    <lineage>
        <taxon>Eukaryota</taxon>
        <taxon>Metazoa</taxon>
        <taxon>Ecdysozoa</taxon>
        <taxon>Nematoda</taxon>
        <taxon>Enoplea</taxon>
        <taxon>Dorylaimia</taxon>
        <taxon>Mermithida</taxon>
        <taxon>Mermithoidea</taxon>
        <taxon>Mermithidae</taxon>
        <taxon>Romanomermis</taxon>
    </lineage>
</organism>
<keyword evidence="1" id="KW-1185">Reference proteome</keyword>
<accession>A0A915L3E8</accession>
<dbReference type="WBParaSite" id="nRc.2.0.1.t45017-RA">
    <property type="protein sequence ID" value="nRc.2.0.1.t45017-RA"/>
    <property type="gene ID" value="nRc.2.0.1.g45017"/>
</dbReference>
<reference evidence="2" key="1">
    <citation type="submission" date="2022-11" db="UniProtKB">
        <authorList>
            <consortium name="WormBaseParasite"/>
        </authorList>
    </citation>
    <scope>IDENTIFICATION</scope>
</reference>
<proteinExistence type="predicted"/>
<dbReference type="AlphaFoldDB" id="A0A915L3E8"/>
<sequence length="107" mass="12273">MKQRNSIKYCIITHYNIEEKEHEGNCSKGFHCFGHPGAYTPSNERLGVCCPKDKRSENFHMVCPQDAIAVSNVTCPDQSRIIADQHFYFCFDLLFSLAHVDYVTHTS</sequence>
<evidence type="ECO:0000313" key="1">
    <source>
        <dbReference type="Proteomes" id="UP000887565"/>
    </source>
</evidence>
<dbReference type="Proteomes" id="UP000887565">
    <property type="component" value="Unplaced"/>
</dbReference>
<name>A0A915L3E8_ROMCU</name>
<evidence type="ECO:0000313" key="2">
    <source>
        <dbReference type="WBParaSite" id="nRc.2.0.1.t45017-RA"/>
    </source>
</evidence>